<dbReference type="AlphaFoldDB" id="A0A5A9YXG4"/>
<protein>
    <submittedName>
        <fullName evidence="1">Uncharacterized protein</fullName>
    </submittedName>
</protein>
<organism evidence="1 2">
    <name type="scientific">Aquicoccus porphyridii</name>
    <dbReference type="NCBI Taxonomy" id="1852029"/>
    <lineage>
        <taxon>Bacteria</taxon>
        <taxon>Pseudomonadati</taxon>
        <taxon>Pseudomonadota</taxon>
        <taxon>Alphaproteobacteria</taxon>
        <taxon>Rhodobacterales</taxon>
        <taxon>Paracoccaceae</taxon>
        <taxon>Aquicoccus</taxon>
    </lineage>
</organism>
<dbReference type="RefSeq" id="WP_111369441.1">
    <property type="nucleotide sequence ID" value="NZ_VINQ01000034.1"/>
</dbReference>
<evidence type="ECO:0000313" key="1">
    <source>
        <dbReference type="EMBL" id="KAA0909530.1"/>
    </source>
</evidence>
<keyword evidence="2" id="KW-1185">Reference proteome</keyword>
<comment type="caution">
    <text evidence="1">The sequence shown here is derived from an EMBL/GenBank/DDBJ whole genome shotgun (WGS) entry which is preliminary data.</text>
</comment>
<evidence type="ECO:0000313" key="2">
    <source>
        <dbReference type="Proteomes" id="UP000325291"/>
    </source>
</evidence>
<name>A0A5A9YXG4_9RHOB</name>
<gene>
    <name evidence="1" type="ORF">FLO80_21100</name>
</gene>
<accession>A0A5A9YXG4</accession>
<reference evidence="1 2" key="1">
    <citation type="submission" date="2019-07" db="EMBL/GenBank/DDBJ databases">
        <title>Aquicoccus porphyridii gen. nov., sp. nov., isolated from a small marine red alga, Porphyridium marinum.</title>
        <authorList>
            <person name="Liu L."/>
        </authorList>
    </citation>
    <scope>NUCLEOTIDE SEQUENCE [LARGE SCALE GENOMIC DNA]</scope>
    <source>
        <strain evidence="1 2">L1 8-17</strain>
    </source>
</reference>
<dbReference type="Proteomes" id="UP000325291">
    <property type="component" value="Unassembled WGS sequence"/>
</dbReference>
<proteinExistence type="predicted"/>
<sequence>MVDDEEQVARLLFYPQMIRNGELEPSAFPMDELLAKKGKNGSSLDRCHFLKDRDGLLRQKAEEKQNPAGKRSAFGFCVANVGKIRAISEAESEDPALQVLADRITENDPPEPWDDAHALMRKHRDDYTRANLRGIRDHLSKAFSELVEFY</sequence>
<dbReference type="EMBL" id="VINQ01000034">
    <property type="protein sequence ID" value="KAA0909530.1"/>
    <property type="molecule type" value="Genomic_DNA"/>
</dbReference>